<accession>A0A8J4RRE4</accession>
<feature type="non-terminal residue" evidence="1">
    <location>
        <position position="1"/>
    </location>
</feature>
<keyword evidence="2" id="KW-1185">Reference proteome</keyword>
<protein>
    <submittedName>
        <fullName evidence="1">Uncharacterized protein</fullName>
    </submittedName>
</protein>
<proteinExistence type="predicted"/>
<dbReference type="AlphaFoldDB" id="A0A8J4RRE4"/>
<dbReference type="AntiFam" id="ANF00039">
    <property type="entry name" value="Antisense to SRP RNA"/>
</dbReference>
<evidence type="ECO:0000313" key="1">
    <source>
        <dbReference type="EMBL" id="KAF3971945.1"/>
    </source>
</evidence>
<gene>
    <name evidence="1" type="ORF">CMV_004492</name>
</gene>
<sequence>QCGSEAHQLVILPLLRAGGLRCSVKPASRYALHSRNHKTQAFAQVTWSSSQLGTGVPGFCTSRSCLMSQAIGPSPYIPSLELQASATKLGDQEGT</sequence>
<organism evidence="1 2">
    <name type="scientific">Castanea mollissima</name>
    <name type="common">Chinese chestnut</name>
    <dbReference type="NCBI Taxonomy" id="60419"/>
    <lineage>
        <taxon>Eukaryota</taxon>
        <taxon>Viridiplantae</taxon>
        <taxon>Streptophyta</taxon>
        <taxon>Embryophyta</taxon>
        <taxon>Tracheophyta</taxon>
        <taxon>Spermatophyta</taxon>
        <taxon>Magnoliopsida</taxon>
        <taxon>eudicotyledons</taxon>
        <taxon>Gunneridae</taxon>
        <taxon>Pentapetalae</taxon>
        <taxon>rosids</taxon>
        <taxon>fabids</taxon>
        <taxon>Fagales</taxon>
        <taxon>Fagaceae</taxon>
        <taxon>Castanea</taxon>
    </lineage>
</organism>
<dbReference type="EMBL" id="JRKL02000377">
    <property type="protein sequence ID" value="KAF3971945.1"/>
    <property type="molecule type" value="Genomic_DNA"/>
</dbReference>
<comment type="caution">
    <text evidence="1">The sequence shown here is derived from an EMBL/GenBank/DDBJ whole genome shotgun (WGS) entry which is preliminary data.</text>
</comment>
<name>A0A8J4RRE4_9ROSI</name>
<dbReference type="OrthoDB" id="993217at2759"/>
<reference evidence="1" key="1">
    <citation type="submission" date="2020-03" db="EMBL/GenBank/DDBJ databases">
        <title>Castanea mollissima Vanexum genome sequencing.</title>
        <authorList>
            <person name="Staton M."/>
        </authorList>
    </citation>
    <scope>NUCLEOTIDE SEQUENCE</scope>
    <source>
        <tissue evidence="1">Leaf</tissue>
    </source>
</reference>
<evidence type="ECO:0000313" key="2">
    <source>
        <dbReference type="Proteomes" id="UP000737018"/>
    </source>
</evidence>
<dbReference type="Proteomes" id="UP000737018">
    <property type="component" value="Unassembled WGS sequence"/>
</dbReference>